<proteinExistence type="predicted"/>
<feature type="non-terminal residue" evidence="1">
    <location>
        <position position="72"/>
    </location>
</feature>
<dbReference type="Proteomes" id="UP001280121">
    <property type="component" value="Unassembled WGS sequence"/>
</dbReference>
<organism evidence="1 2">
    <name type="scientific">Dipteronia dyeriana</name>
    <dbReference type="NCBI Taxonomy" id="168575"/>
    <lineage>
        <taxon>Eukaryota</taxon>
        <taxon>Viridiplantae</taxon>
        <taxon>Streptophyta</taxon>
        <taxon>Embryophyta</taxon>
        <taxon>Tracheophyta</taxon>
        <taxon>Spermatophyta</taxon>
        <taxon>Magnoliopsida</taxon>
        <taxon>eudicotyledons</taxon>
        <taxon>Gunneridae</taxon>
        <taxon>Pentapetalae</taxon>
        <taxon>rosids</taxon>
        <taxon>malvids</taxon>
        <taxon>Sapindales</taxon>
        <taxon>Sapindaceae</taxon>
        <taxon>Hippocastanoideae</taxon>
        <taxon>Acereae</taxon>
        <taxon>Dipteronia</taxon>
    </lineage>
</organism>
<evidence type="ECO:0000313" key="1">
    <source>
        <dbReference type="EMBL" id="KAK2640365.1"/>
    </source>
</evidence>
<dbReference type="AlphaFoldDB" id="A0AAD9WS40"/>
<gene>
    <name evidence="1" type="ORF">Ddye_028160</name>
</gene>
<keyword evidence="2" id="KW-1185">Reference proteome</keyword>
<accession>A0AAD9WS40</accession>
<sequence length="72" mass="8581">MSIQQTNREEKIEQAVYWCLSQENRRAHHCLLHPRTAEMLRLIVRNQLLEQPANKLFEKKEAENSGITTDYQ</sequence>
<reference evidence="1" key="1">
    <citation type="journal article" date="2023" name="Plant J.">
        <title>Genome sequences and population genomics provide insights into the demographic history, inbreeding, and mutation load of two 'living fossil' tree species of Dipteronia.</title>
        <authorList>
            <person name="Feng Y."/>
            <person name="Comes H.P."/>
            <person name="Chen J."/>
            <person name="Zhu S."/>
            <person name="Lu R."/>
            <person name="Zhang X."/>
            <person name="Li P."/>
            <person name="Qiu J."/>
            <person name="Olsen K.M."/>
            <person name="Qiu Y."/>
        </authorList>
    </citation>
    <scope>NUCLEOTIDE SEQUENCE</scope>
    <source>
        <strain evidence="1">KIB01</strain>
    </source>
</reference>
<dbReference type="EMBL" id="JANJYI010000008">
    <property type="protein sequence ID" value="KAK2640365.1"/>
    <property type="molecule type" value="Genomic_DNA"/>
</dbReference>
<comment type="caution">
    <text evidence="1">The sequence shown here is derived from an EMBL/GenBank/DDBJ whole genome shotgun (WGS) entry which is preliminary data.</text>
</comment>
<name>A0AAD9WS40_9ROSI</name>
<evidence type="ECO:0000313" key="2">
    <source>
        <dbReference type="Proteomes" id="UP001280121"/>
    </source>
</evidence>
<protein>
    <submittedName>
        <fullName evidence="1">Uncharacterized protein</fullName>
    </submittedName>
</protein>